<dbReference type="Proteomes" id="UP000309076">
    <property type="component" value="Unassembled WGS sequence"/>
</dbReference>
<accession>A0AB74IJ22</accession>
<proteinExistence type="predicted"/>
<protein>
    <recommendedName>
        <fullName evidence="3">SprT-like domain-containing protein</fullName>
    </recommendedName>
</protein>
<sequence length="287" mass="32605">MAPLLLTLNIRLPSPSSFLSMKQFYLDHSSKKHLSALTYTYFWTLIDTHSLLATLLSIPAKHTPSPSLVARLRQAHSTFEAYFNGILDNAGVPENRRPRKIDLDSAALRATLMFASYLLHEFAHAFCKAYVARPLERPPLTWAREPWLADNRSNELGLAFTDAIFGGVPTSTVFRHKDFNTPEEGYAQCYYAPFGLHFPRKWKQWSTKTKPDEGLLEQGKQDDLTAPMTFYPIAQQQVVDMLDEDKWNNDVLRNGIGALKFKAHREWAVHRTPGPDPDNPSKSSGFI</sequence>
<dbReference type="AlphaFoldDB" id="A0AB74IJ22"/>
<evidence type="ECO:0008006" key="3">
    <source>
        <dbReference type="Google" id="ProtNLM"/>
    </source>
</evidence>
<dbReference type="EMBL" id="QZAM01000389">
    <property type="protein sequence ID" value="THW33076.1"/>
    <property type="molecule type" value="Genomic_DNA"/>
</dbReference>
<comment type="caution">
    <text evidence="1">The sequence shown here is derived from an EMBL/GenBank/DDBJ whole genome shotgun (WGS) entry which is preliminary data.</text>
</comment>
<evidence type="ECO:0000313" key="1">
    <source>
        <dbReference type="EMBL" id="THW33076.1"/>
    </source>
</evidence>
<gene>
    <name evidence="1" type="ORF">D6D21_10143</name>
</gene>
<evidence type="ECO:0000313" key="2">
    <source>
        <dbReference type="Proteomes" id="UP000309076"/>
    </source>
</evidence>
<name>A0AB74IJ22_AURPU</name>
<organism evidence="1 2">
    <name type="scientific">Aureobasidium pullulans</name>
    <name type="common">Black yeast</name>
    <name type="synonym">Pullularia pullulans</name>
    <dbReference type="NCBI Taxonomy" id="5580"/>
    <lineage>
        <taxon>Eukaryota</taxon>
        <taxon>Fungi</taxon>
        <taxon>Dikarya</taxon>
        <taxon>Ascomycota</taxon>
        <taxon>Pezizomycotina</taxon>
        <taxon>Dothideomycetes</taxon>
        <taxon>Dothideomycetidae</taxon>
        <taxon>Dothideales</taxon>
        <taxon>Saccotheciaceae</taxon>
        <taxon>Aureobasidium</taxon>
    </lineage>
</organism>
<reference evidence="1 2" key="1">
    <citation type="submission" date="2018-10" db="EMBL/GenBank/DDBJ databases">
        <title>Fifty Aureobasidium pullulans genomes reveal a recombining polyextremotolerant generalist.</title>
        <authorList>
            <person name="Gostincar C."/>
            <person name="Turk M."/>
            <person name="Zajc J."/>
            <person name="Gunde-Cimerman N."/>
        </authorList>
    </citation>
    <scope>NUCLEOTIDE SEQUENCE [LARGE SCALE GENOMIC DNA]</scope>
    <source>
        <strain evidence="1 2">EXF-10796</strain>
    </source>
</reference>